<dbReference type="InParanoid" id="E9GQC2"/>
<reference evidence="4 5" key="1">
    <citation type="journal article" date="2011" name="Science">
        <title>The ecoresponsive genome of Daphnia pulex.</title>
        <authorList>
            <person name="Colbourne J.K."/>
            <person name="Pfrender M.E."/>
            <person name="Gilbert D."/>
            <person name="Thomas W.K."/>
            <person name="Tucker A."/>
            <person name="Oakley T.H."/>
            <person name="Tokishita S."/>
            <person name="Aerts A."/>
            <person name="Arnold G.J."/>
            <person name="Basu M.K."/>
            <person name="Bauer D.J."/>
            <person name="Caceres C.E."/>
            <person name="Carmel L."/>
            <person name="Casola C."/>
            <person name="Choi J.H."/>
            <person name="Detter J.C."/>
            <person name="Dong Q."/>
            <person name="Dusheyko S."/>
            <person name="Eads B.D."/>
            <person name="Frohlich T."/>
            <person name="Geiler-Samerotte K.A."/>
            <person name="Gerlach D."/>
            <person name="Hatcher P."/>
            <person name="Jogdeo S."/>
            <person name="Krijgsveld J."/>
            <person name="Kriventseva E.V."/>
            <person name="Kultz D."/>
            <person name="Laforsch C."/>
            <person name="Lindquist E."/>
            <person name="Lopez J."/>
            <person name="Manak J.R."/>
            <person name="Muller J."/>
            <person name="Pangilinan J."/>
            <person name="Patwardhan R.P."/>
            <person name="Pitluck S."/>
            <person name="Pritham E.J."/>
            <person name="Rechtsteiner A."/>
            <person name="Rho M."/>
            <person name="Rogozin I.B."/>
            <person name="Sakarya O."/>
            <person name="Salamov A."/>
            <person name="Schaack S."/>
            <person name="Shapiro H."/>
            <person name="Shiga Y."/>
            <person name="Skalitzky C."/>
            <person name="Smith Z."/>
            <person name="Souvorov A."/>
            <person name="Sung W."/>
            <person name="Tang Z."/>
            <person name="Tsuchiya D."/>
            <person name="Tu H."/>
            <person name="Vos H."/>
            <person name="Wang M."/>
            <person name="Wolf Y.I."/>
            <person name="Yamagata H."/>
            <person name="Yamada T."/>
            <person name="Ye Y."/>
            <person name="Shaw J.R."/>
            <person name="Andrews J."/>
            <person name="Crease T.J."/>
            <person name="Tang H."/>
            <person name="Lucas S.M."/>
            <person name="Robertson H.M."/>
            <person name="Bork P."/>
            <person name="Koonin E.V."/>
            <person name="Zdobnov E.M."/>
            <person name="Grigoriev I.V."/>
            <person name="Lynch M."/>
            <person name="Boore J.L."/>
        </authorList>
    </citation>
    <scope>NUCLEOTIDE SEQUENCE [LARGE SCALE GENOMIC DNA]</scope>
</reference>
<dbReference type="PANTHER" id="PTHR24260:SF136">
    <property type="entry name" value="GH08193P-RELATED"/>
    <property type="match status" value="1"/>
</dbReference>
<dbReference type="OrthoDB" id="6147874at2759"/>
<dbReference type="PhylomeDB" id="E9GQC2"/>
<dbReference type="PROSITE" id="PS50240">
    <property type="entry name" value="TRYPSIN_DOM"/>
    <property type="match status" value="1"/>
</dbReference>
<dbReference type="GO" id="GO:0004252">
    <property type="term" value="F:serine-type endopeptidase activity"/>
    <property type="evidence" value="ECO:0007669"/>
    <property type="project" value="InterPro"/>
</dbReference>
<dbReference type="InterPro" id="IPR051333">
    <property type="entry name" value="CLIP_Serine_Protease"/>
</dbReference>
<dbReference type="KEGG" id="dpx:DAPPUDRAFT_246379"/>
<dbReference type="PANTHER" id="PTHR24260">
    <property type="match status" value="1"/>
</dbReference>
<dbReference type="Gene3D" id="2.40.10.10">
    <property type="entry name" value="Trypsin-like serine proteases"/>
    <property type="match status" value="1"/>
</dbReference>
<evidence type="ECO:0000256" key="2">
    <source>
        <dbReference type="SAM" id="MobiDB-lite"/>
    </source>
</evidence>
<feature type="region of interest" description="Disordered" evidence="2">
    <location>
        <begin position="1"/>
        <end position="31"/>
    </location>
</feature>
<dbReference type="SMART" id="SM00020">
    <property type="entry name" value="Tryp_SPc"/>
    <property type="match status" value="1"/>
</dbReference>
<evidence type="ECO:0000313" key="4">
    <source>
        <dbReference type="EMBL" id="EFX78102.1"/>
    </source>
</evidence>
<dbReference type="CDD" id="cd00190">
    <property type="entry name" value="Tryp_SPc"/>
    <property type="match status" value="1"/>
</dbReference>
<dbReference type="InterPro" id="IPR001314">
    <property type="entry name" value="Peptidase_S1A"/>
</dbReference>
<dbReference type="EMBL" id="GL732558">
    <property type="protein sequence ID" value="EFX78102.1"/>
    <property type="molecule type" value="Genomic_DNA"/>
</dbReference>
<dbReference type="InterPro" id="IPR001254">
    <property type="entry name" value="Trypsin_dom"/>
</dbReference>
<evidence type="ECO:0000259" key="3">
    <source>
        <dbReference type="PROSITE" id="PS50240"/>
    </source>
</evidence>
<dbReference type="eggNOG" id="KOG3627">
    <property type="taxonomic scope" value="Eukaryota"/>
</dbReference>
<keyword evidence="5" id="KW-1185">Reference proteome</keyword>
<dbReference type="STRING" id="6669.E9GQC2"/>
<feature type="compositionally biased region" description="Low complexity" evidence="2">
    <location>
        <begin position="90"/>
        <end position="103"/>
    </location>
</feature>
<protein>
    <recommendedName>
        <fullName evidence="3">Peptidase S1 domain-containing protein</fullName>
    </recommendedName>
</protein>
<feature type="domain" description="Peptidase S1" evidence="3">
    <location>
        <begin position="151"/>
        <end position="377"/>
    </location>
</feature>
<dbReference type="InterPro" id="IPR043504">
    <property type="entry name" value="Peptidase_S1_PA_chymotrypsin"/>
</dbReference>
<organism evidence="4 5">
    <name type="scientific">Daphnia pulex</name>
    <name type="common">Water flea</name>
    <dbReference type="NCBI Taxonomy" id="6669"/>
    <lineage>
        <taxon>Eukaryota</taxon>
        <taxon>Metazoa</taxon>
        <taxon>Ecdysozoa</taxon>
        <taxon>Arthropoda</taxon>
        <taxon>Crustacea</taxon>
        <taxon>Branchiopoda</taxon>
        <taxon>Diplostraca</taxon>
        <taxon>Cladocera</taxon>
        <taxon>Anomopoda</taxon>
        <taxon>Daphniidae</taxon>
        <taxon>Daphnia</taxon>
    </lineage>
</organism>
<feature type="region of interest" description="Disordered" evidence="2">
    <location>
        <begin position="90"/>
        <end position="112"/>
    </location>
</feature>
<gene>
    <name evidence="4" type="ORF">DAPPUDRAFT_246379</name>
</gene>
<dbReference type="FunFam" id="2.40.10.10:FF:000068">
    <property type="entry name" value="transmembrane protease serine 2"/>
    <property type="match status" value="1"/>
</dbReference>
<keyword evidence="1" id="KW-1015">Disulfide bond</keyword>
<dbReference type="HOGENOM" id="CLU_006842_9_0_1"/>
<dbReference type="AlphaFoldDB" id="E9GQC2"/>
<proteinExistence type="predicted"/>
<dbReference type="Proteomes" id="UP000000305">
    <property type="component" value="Unassembled WGS sequence"/>
</dbReference>
<evidence type="ECO:0000313" key="5">
    <source>
        <dbReference type="Proteomes" id="UP000000305"/>
    </source>
</evidence>
<dbReference type="GO" id="GO:0006508">
    <property type="term" value="P:proteolysis"/>
    <property type="evidence" value="ECO:0007669"/>
    <property type="project" value="InterPro"/>
</dbReference>
<dbReference type="InterPro" id="IPR009003">
    <property type="entry name" value="Peptidase_S1_PA"/>
</dbReference>
<sequence>MDGESSNKGLVLHHQRPESQQQQPANIKGKPGWRKQIIDLFVEVGQFAPSYYSQPLYGSKVAKPGFDQQQPFFDPYTTIYTQQRPSGWSYSYGYPSPNSRPTSPTNPPPKTPSDVEYEEFFNSLLAVKQTRKCGRGPAAMPKTRTSITERVAGGTDANKVDWPFMVALKNINDSVFCTGTLISDSKVLLAAQCLEKMSLFQMNGVTLLFGMHFSNLTDVQMTRRIGRVMLHYGYNALTYANDIAIVSLDAPVDLSKTVAPVCLPTASTDPDQFVDQPAVILGWGRAPGAALQNGELQQAKVSIMSNLDCKEIETPGKYVTDNTLCITSTFGNRYTCLIDVGGPVVTLPSPGAWTIVGINSYTKGKLRYQRPENPSGCVQGLLIIGMNSRRLSRDCRS</sequence>
<dbReference type="SUPFAM" id="SSF50494">
    <property type="entry name" value="Trypsin-like serine proteases"/>
    <property type="match status" value="1"/>
</dbReference>
<evidence type="ECO:0000256" key="1">
    <source>
        <dbReference type="ARBA" id="ARBA00023157"/>
    </source>
</evidence>
<name>E9GQC2_DAPPU</name>
<dbReference type="Pfam" id="PF00089">
    <property type="entry name" value="Trypsin"/>
    <property type="match status" value="1"/>
</dbReference>
<dbReference type="PRINTS" id="PR00722">
    <property type="entry name" value="CHYMOTRYPSIN"/>
</dbReference>
<accession>E9GQC2</accession>